<dbReference type="RefSeq" id="XP_035658282.1">
    <property type="nucleotide sequence ID" value="XM_035802389.1"/>
</dbReference>
<keyword evidence="3" id="KW-1185">Reference proteome</keyword>
<protein>
    <submittedName>
        <fullName evidence="4">Uncharacterized protein LOC118403615</fullName>
    </submittedName>
</protein>
<evidence type="ECO:0000256" key="1">
    <source>
        <dbReference type="SAM" id="MobiDB-lite"/>
    </source>
</evidence>
<gene>
    <name evidence="4" type="primary">LOC118403615</name>
</gene>
<name>A0A9J7KH13_BRAFL</name>
<accession>A0A9J7KH13</accession>
<sequence length="107" mass="12100">MSENRNETTPPATGPSEETLKSLLSPEDDGFIWCSSVYLIGKHAMLTVFYTTVLIISLFYPFPEYYAAMWAAGLFGAFYSISIIMYQVYMIWDSKKPPVHVVSPSEI</sequence>
<proteinExistence type="predicted"/>
<dbReference type="KEGG" id="bfo:118403615"/>
<evidence type="ECO:0000313" key="3">
    <source>
        <dbReference type="Proteomes" id="UP000001554"/>
    </source>
</evidence>
<feature type="region of interest" description="Disordered" evidence="1">
    <location>
        <begin position="1"/>
        <end position="22"/>
    </location>
</feature>
<reference evidence="4" key="2">
    <citation type="submission" date="2025-08" db="UniProtKB">
        <authorList>
            <consortium name="RefSeq"/>
        </authorList>
    </citation>
    <scope>IDENTIFICATION</scope>
    <source>
        <strain evidence="4">S238N-H82</strain>
        <tissue evidence="4">Testes</tissue>
    </source>
</reference>
<dbReference type="Proteomes" id="UP000001554">
    <property type="component" value="Chromosome 16"/>
</dbReference>
<dbReference type="GeneID" id="118403615"/>
<evidence type="ECO:0000313" key="4">
    <source>
        <dbReference type="RefSeq" id="XP_035658282.1"/>
    </source>
</evidence>
<keyword evidence="2" id="KW-0812">Transmembrane</keyword>
<keyword evidence="2" id="KW-1133">Transmembrane helix</keyword>
<reference evidence="3" key="1">
    <citation type="journal article" date="2020" name="Nat. Ecol. Evol.">
        <title>Deeply conserved synteny resolves early events in vertebrate evolution.</title>
        <authorList>
            <person name="Simakov O."/>
            <person name="Marletaz F."/>
            <person name="Yue J.X."/>
            <person name="O'Connell B."/>
            <person name="Jenkins J."/>
            <person name="Brandt A."/>
            <person name="Calef R."/>
            <person name="Tung C.H."/>
            <person name="Huang T.K."/>
            <person name="Schmutz J."/>
            <person name="Satoh N."/>
            <person name="Yu J.K."/>
            <person name="Putnam N.H."/>
            <person name="Green R.E."/>
            <person name="Rokhsar D.S."/>
        </authorList>
    </citation>
    <scope>NUCLEOTIDE SEQUENCE [LARGE SCALE GENOMIC DNA]</scope>
    <source>
        <strain evidence="3">S238N-H82</strain>
    </source>
</reference>
<organism evidence="3 4">
    <name type="scientific">Branchiostoma floridae</name>
    <name type="common">Florida lancelet</name>
    <name type="synonym">Amphioxus</name>
    <dbReference type="NCBI Taxonomy" id="7739"/>
    <lineage>
        <taxon>Eukaryota</taxon>
        <taxon>Metazoa</taxon>
        <taxon>Chordata</taxon>
        <taxon>Cephalochordata</taxon>
        <taxon>Leptocardii</taxon>
        <taxon>Amphioxiformes</taxon>
        <taxon>Branchiostomatidae</taxon>
        <taxon>Branchiostoma</taxon>
    </lineage>
</organism>
<evidence type="ECO:0000256" key="2">
    <source>
        <dbReference type="SAM" id="Phobius"/>
    </source>
</evidence>
<keyword evidence="2" id="KW-0472">Membrane</keyword>
<feature type="transmembrane region" description="Helical" evidence="2">
    <location>
        <begin position="68"/>
        <end position="89"/>
    </location>
</feature>
<dbReference type="AlphaFoldDB" id="A0A9J7KH13"/>
<feature type="transmembrane region" description="Helical" evidence="2">
    <location>
        <begin position="44"/>
        <end position="62"/>
    </location>
</feature>